<dbReference type="Pfam" id="PF05685">
    <property type="entry name" value="Uma2"/>
    <property type="match status" value="1"/>
</dbReference>
<protein>
    <submittedName>
        <fullName evidence="2">Uma2 family endonuclease</fullName>
    </submittedName>
</protein>
<dbReference type="InterPro" id="IPR012296">
    <property type="entry name" value="Nuclease_put_TT1808"/>
</dbReference>
<keyword evidence="3" id="KW-1185">Reference proteome</keyword>
<dbReference type="InterPro" id="IPR011335">
    <property type="entry name" value="Restrct_endonuc-II-like"/>
</dbReference>
<evidence type="ECO:0000313" key="2">
    <source>
        <dbReference type="EMBL" id="RKM94490.1"/>
    </source>
</evidence>
<dbReference type="PANTHER" id="PTHR35400">
    <property type="entry name" value="SLR1083 PROTEIN"/>
    <property type="match status" value="1"/>
</dbReference>
<organism evidence="2 3">
    <name type="scientific">Streptomyces xinghaiensis</name>
    <dbReference type="NCBI Taxonomy" id="1038928"/>
    <lineage>
        <taxon>Bacteria</taxon>
        <taxon>Bacillati</taxon>
        <taxon>Actinomycetota</taxon>
        <taxon>Actinomycetes</taxon>
        <taxon>Kitasatosporales</taxon>
        <taxon>Streptomycetaceae</taxon>
        <taxon>Streptomyces</taxon>
    </lineage>
</organism>
<proteinExistence type="predicted"/>
<keyword evidence="2" id="KW-0378">Hydrolase</keyword>
<dbReference type="Proteomes" id="UP000028058">
    <property type="component" value="Unassembled WGS sequence"/>
</dbReference>
<dbReference type="InterPro" id="IPR008538">
    <property type="entry name" value="Uma2"/>
</dbReference>
<dbReference type="AlphaFoldDB" id="A0A420V1E0"/>
<dbReference type="EMBL" id="JNAD02000008">
    <property type="protein sequence ID" value="RKM94490.1"/>
    <property type="molecule type" value="Genomic_DNA"/>
</dbReference>
<evidence type="ECO:0000313" key="3">
    <source>
        <dbReference type="Proteomes" id="UP000028058"/>
    </source>
</evidence>
<evidence type="ECO:0000259" key="1">
    <source>
        <dbReference type="Pfam" id="PF05685"/>
    </source>
</evidence>
<dbReference type="PANTHER" id="PTHR35400:SF3">
    <property type="entry name" value="SLL1072 PROTEIN"/>
    <property type="match status" value="1"/>
</dbReference>
<keyword evidence="2" id="KW-0540">Nuclease</keyword>
<dbReference type="GO" id="GO:0004519">
    <property type="term" value="F:endonuclease activity"/>
    <property type="evidence" value="ECO:0007669"/>
    <property type="project" value="UniProtKB-KW"/>
</dbReference>
<comment type="caution">
    <text evidence="2">The sequence shown here is derived from an EMBL/GenBank/DDBJ whole genome shotgun (WGS) entry which is preliminary data.</text>
</comment>
<sequence length="200" mass="23011">MVAERQQKATPDTWMYPPQEGWTHEQVKDLDLPFDWDLVDGNIVVRGTASWWHNRVRDRIYHRLESSVPEPFTVATEQCVLVDEYNPAKPDVVVFDEQGLDLFSLERVPTEKVSLVVEVVSPGSRQDDRVRKPAMFAQVKVPYYWRVERGEDGLPEVHELWLHRDLGTYIPAPTYPTHTGKLSTDFPFPVSIDLAGLVGR</sequence>
<dbReference type="Gene3D" id="3.90.1570.10">
    <property type="entry name" value="tt1808, chain A"/>
    <property type="match status" value="1"/>
</dbReference>
<feature type="domain" description="Putative restriction endonuclease" evidence="1">
    <location>
        <begin position="34"/>
        <end position="177"/>
    </location>
</feature>
<name>A0A420V1E0_9ACTN</name>
<dbReference type="SUPFAM" id="SSF52980">
    <property type="entry name" value="Restriction endonuclease-like"/>
    <property type="match status" value="1"/>
</dbReference>
<keyword evidence="2" id="KW-0255">Endonuclease</keyword>
<gene>
    <name evidence="2" type="ORF">SFRA_018640</name>
</gene>
<reference evidence="2 3" key="1">
    <citation type="journal article" date="2014" name="Genome Announc.">
        <title>Draft Genome Sequence of Streptomyces fradiae ATCC 19609, a Strain Highly Sensitive to Antibiotics.</title>
        <authorList>
            <person name="Bekker O.B."/>
            <person name="Klimina K.M."/>
            <person name="Vatlin A.A."/>
            <person name="Zakharevich N.V."/>
            <person name="Kasianov A.S."/>
            <person name="Danilenko V.N."/>
        </authorList>
    </citation>
    <scope>NUCLEOTIDE SEQUENCE [LARGE SCALE GENOMIC DNA]</scope>
    <source>
        <strain evidence="2 3">ATCC 19609</strain>
    </source>
</reference>
<dbReference type="CDD" id="cd06260">
    <property type="entry name" value="DUF820-like"/>
    <property type="match status" value="1"/>
</dbReference>
<dbReference type="OrthoDB" id="5524117at2"/>
<accession>A0A420V1E0</accession>